<dbReference type="SUPFAM" id="SSF54534">
    <property type="entry name" value="FKBP-like"/>
    <property type="match status" value="1"/>
</dbReference>
<accession>A0A0D3IU39</accession>
<keyword evidence="6" id="KW-1185">Reference proteome</keyword>
<reference evidence="5" key="2">
    <citation type="submission" date="2024-10" db="UniProtKB">
        <authorList>
            <consortium name="EnsemblProtists"/>
        </authorList>
    </citation>
    <scope>IDENTIFICATION</scope>
</reference>
<keyword evidence="3" id="KW-0732">Signal</keyword>
<dbReference type="HOGENOM" id="CLU_1201748_0_0_1"/>
<feature type="chain" id="PRO_5044262359" description="peptidylprolyl isomerase" evidence="3">
    <location>
        <begin position="19"/>
        <end position="231"/>
    </location>
</feature>
<dbReference type="GeneID" id="17260978"/>
<reference evidence="6" key="1">
    <citation type="journal article" date="2013" name="Nature">
        <title>Pan genome of the phytoplankton Emiliania underpins its global distribution.</title>
        <authorList>
            <person name="Read B.A."/>
            <person name="Kegel J."/>
            <person name="Klute M.J."/>
            <person name="Kuo A."/>
            <person name="Lefebvre S.C."/>
            <person name="Maumus F."/>
            <person name="Mayer C."/>
            <person name="Miller J."/>
            <person name="Monier A."/>
            <person name="Salamov A."/>
            <person name="Young J."/>
            <person name="Aguilar M."/>
            <person name="Claverie J.M."/>
            <person name="Frickenhaus S."/>
            <person name="Gonzalez K."/>
            <person name="Herman E.K."/>
            <person name="Lin Y.C."/>
            <person name="Napier J."/>
            <person name="Ogata H."/>
            <person name="Sarno A.F."/>
            <person name="Shmutz J."/>
            <person name="Schroeder D."/>
            <person name="de Vargas C."/>
            <person name="Verret F."/>
            <person name="von Dassow P."/>
            <person name="Valentin K."/>
            <person name="Van de Peer Y."/>
            <person name="Wheeler G."/>
            <person name="Dacks J.B."/>
            <person name="Delwiche C.F."/>
            <person name="Dyhrman S.T."/>
            <person name="Glockner G."/>
            <person name="John U."/>
            <person name="Richards T."/>
            <person name="Worden A.Z."/>
            <person name="Zhang X."/>
            <person name="Grigoriev I.V."/>
            <person name="Allen A.E."/>
            <person name="Bidle K."/>
            <person name="Borodovsky M."/>
            <person name="Bowler C."/>
            <person name="Brownlee C."/>
            <person name="Cock J.M."/>
            <person name="Elias M."/>
            <person name="Gladyshev V.N."/>
            <person name="Groth M."/>
            <person name="Guda C."/>
            <person name="Hadaegh A."/>
            <person name="Iglesias-Rodriguez M.D."/>
            <person name="Jenkins J."/>
            <person name="Jones B.M."/>
            <person name="Lawson T."/>
            <person name="Leese F."/>
            <person name="Lindquist E."/>
            <person name="Lobanov A."/>
            <person name="Lomsadze A."/>
            <person name="Malik S.B."/>
            <person name="Marsh M.E."/>
            <person name="Mackinder L."/>
            <person name="Mock T."/>
            <person name="Mueller-Roeber B."/>
            <person name="Pagarete A."/>
            <person name="Parker M."/>
            <person name="Probert I."/>
            <person name="Quesneville H."/>
            <person name="Raines C."/>
            <person name="Rensing S.A."/>
            <person name="Riano-Pachon D.M."/>
            <person name="Richier S."/>
            <person name="Rokitta S."/>
            <person name="Shiraiwa Y."/>
            <person name="Soanes D.M."/>
            <person name="van der Giezen M."/>
            <person name="Wahlund T.M."/>
            <person name="Williams B."/>
            <person name="Wilson W."/>
            <person name="Wolfe G."/>
            <person name="Wurch L.L."/>
        </authorList>
    </citation>
    <scope>NUCLEOTIDE SEQUENCE</scope>
</reference>
<evidence type="ECO:0000256" key="3">
    <source>
        <dbReference type="SAM" id="SignalP"/>
    </source>
</evidence>
<feature type="region of interest" description="Disordered" evidence="2">
    <location>
        <begin position="24"/>
        <end position="49"/>
    </location>
</feature>
<evidence type="ECO:0000256" key="2">
    <source>
        <dbReference type="SAM" id="MobiDB-lite"/>
    </source>
</evidence>
<name>A0A0D3IU39_EMIH1</name>
<evidence type="ECO:0000313" key="6">
    <source>
        <dbReference type="Proteomes" id="UP000013827"/>
    </source>
</evidence>
<dbReference type="RefSeq" id="XP_005767203.1">
    <property type="nucleotide sequence ID" value="XM_005767146.1"/>
</dbReference>
<dbReference type="EnsemblProtists" id="EOD14774">
    <property type="protein sequence ID" value="EOD14774"/>
    <property type="gene ID" value="EMIHUDRAFT_96449"/>
</dbReference>
<dbReference type="Gene3D" id="3.10.50.40">
    <property type="match status" value="1"/>
</dbReference>
<dbReference type="PaxDb" id="2903-EOD14774"/>
<comment type="catalytic activity">
    <reaction evidence="1">
        <text>[protein]-peptidylproline (omega=180) = [protein]-peptidylproline (omega=0)</text>
        <dbReference type="Rhea" id="RHEA:16237"/>
        <dbReference type="Rhea" id="RHEA-COMP:10747"/>
        <dbReference type="Rhea" id="RHEA-COMP:10748"/>
        <dbReference type="ChEBI" id="CHEBI:83833"/>
        <dbReference type="ChEBI" id="CHEBI:83834"/>
        <dbReference type="EC" id="5.2.1.8"/>
    </reaction>
</comment>
<protein>
    <recommendedName>
        <fullName evidence="1">peptidylprolyl isomerase</fullName>
        <ecNumber evidence="1">5.2.1.8</ecNumber>
    </recommendedName>
</protein>
<keyword evidence="1" id="KW-0413">Isomerase</keyword>
<dbReference type="InterPro" id="IPR046357">
    <property type="entry name" value="PPIase_dom_sf"/>
</dbReference>
<keyword evidence="1" id="KW-0697">Rotamase</keyword>
<evidence type="ECO:0000256" key="1">
    <source>
        <dbReference type="PROSITE-ProRule" id="PRU00277"/>
    </source>
</evidence>
<dbReference type="EC" id="5.2.1.8" evidence="1"/>
<evidence type="ECO:0000313" key="5">
    <source>
        <dbReference type="EnsemblProtists" id="EOD14774"/>
    </source>
</evidence>
<dbReference type="PROSITE" id="PS50059">
    <property type="entry name" value="FKBP_PPIASE"/>
    <property type="match status" value="1"/>
</dbReference>
<proteinExistence type="predicted"/>
<dbReference type="Proteomes" id="UP000013827">
    <property type="component" value="Unassembled WGS sequence"/>
</dbReference>
<dbReference type="GO" id="GO:0003755">
    <property type="term" value="F:peptidyl-prolyl cis-trans isomerase activity"/>
    <property type="evidence" value="ECO:0007669"/>
    <property type="project" value="UniProtKB-KW"/>
</dbReference>
<feature type="domain" description="PPIase FKBP-type" evidence="4">
    <location>
        <begin position="75"/>
        <end position="169"/>
    </location>
</feature>
<dbReference type="STRING" id="2903.R1E1D9"/>
<dbReference type="KEGG" id="ehx:EMIHUDRAFT_96449"/>
<dbReference type="InterPro" id="IPR001179">
    <property type="entry name" value="PPIase_FKBP_dom"/>
</dbReference>
<organism evidence="5 6">
    <name type="scientific">Emiliania huxleyi (strain CCMP1516)</name>
    <dbReference type="NCBI Taxonomy" id="280463"/>
    <lineage>
        <taxon>Eukaryota</taxon>
        <taxon>Haptista</taxon>
        <taxon>Haptophyta</taxon>
        <taxon>Prymnesiophyceae</taxon>
        <taxon>Isochrysidales</taxon>
        <taxon>Noelaerhabdaceae</taxon>
        <taxon>Emiliania</taxon>
    </lineage>
</organism>
<dbReference type="AlphaFoldDB" id="A0A0D3IU39"/>
<feature type="signal peptide" evidence="3">
    <location>
        <begin position="1"/>
        <end position="18"/>
    </location>
</feature>
<evidence type="ECO:0000259" key="4">
    <source>
        <dbReference type="PROSITE" id="PS50059"/>
    </source>
</evidence>
<sequence>MPALLLVALASLVTETSAFLLSGSSSTRAAGRRPPPATRRPSPVAALSPNAWSTTNSGAKFVDERIGNGAALERLQVAAVHYDMTLLHKGDLVRTSRGGAPLLIAFGADTKAANSSALHIWIWDELLSGMNVGGRRRVVVPLTAMSPTQAACFPPEESVRVDLDLVRICTEGPLSSLATLMPPGERRGTIGRGTLVLACAAACLRGGQADPPTAQNGLDTSVAIEALYKTR</sequence>